<evidence type="ECO:0000313" key="6">
    <source>
        <dbReference type="Proteomes" id="UP000253083"/>
    </source>
</evidence>
<dbReference type="InterPro" id="IPR013520">
    <property type="entry name" value="Ribonucl_H"/>
</dbReference>
<evidence type="ECO:0000256" key="2">
    <source>
        <dbReference type="ARBA" id="ARBA00022801"/>
    </source>
</evidence>
<keyword evidence="2" id="KW-0378">Hydrolase</keyword>
<evidence type="ECO:0000313" key="5">
    <source>
        <dbReference type="EMBL" id="RBP51324.1"/>
    </source>
</evidence>
<dbReference type="Proteomes" id="UP000253083">
    <property type="component" value="Unassembled WGS sequence"/>
</dbReference>
<sequence>MLKFFKNQWQQRDRQRAKAKTQHPDMLQFLGAHPPSSSTSALASRYLVLDLEMTGLDAKVDSILSAGWVLIEQGQVLLSTAQHHYVQQQQASVNLDQSAPIHNIHHKHLASGIALEAVLGALLRDLQDHILVVHHAPLDRAFLDKACLSEYGVRLYTPVIDTLQVERKKLLIHGTLEGQSLRLNDCRQRYNLPNYKAHNAVIDAIATAELWLAQLASTQTQPHTKPVPVSYFLS</sequence>
<reference evidence="5 6" key="1">
    <citation type="submission" date="2018-06" db="EMBL/GenBank/DDBJ databases">
        <title>Genomic Encyclopedia of Type Strains, Phase IV (KMG-IV): sequencing the most valuable type-strain genomes for metagenomic binning, comparative biology and taxonomic classification.</title>
        <authorList>
            <person name="Goeker M."/>
        </authorList>
    </citation>
    <scope>NUCLEOTIDE SEQUENCE [LARGE SCALE GENOMIC DNA]</scope>
    <source>
        <strain evidence="5 6">DSM 24032</strain>
    </source>
</reference>
<dbReference type="InParanoid" id="A0A395JP24"/>
<dbReference type="PANTHER" id="PTHR30231">
    <property type="entry name" value="DNA POLYMERASE III SUBUNIT EPSILON"/>
    <property type="match status" value="1"/>
</dbReference>
<dbReference type="InterPro" id="IPR012337">
    <property type="entry name" value="RNaseH-like_sf"/>
</dbReference>
<organism evidence="5 6">
    <name type="scientific">Arenicella xantha</name>
    <dbReference type="NCBI Taxonomy" id="644221"/>
    <lineage>
        <taxon>Bacteria</taxon>
        <taxon>Pseudomonadati</taxon>
        <taxon>Pseudomonadota</taxon>
        <taxon>Gammaproteobacteria</taxon>
        <taxon>Arenicellales</taxon>
        <taxon>Arenicellaceae</taxon>
        <taxon>Arenicella</taxon>
    </lineage>
</organism>
<dbReference type="PANTHER" id="PTHR30231:SF4">
    <property type="entry name" value="PROTEIN NEN2"/>
    <property type="match status" value="1"/>
</dbReference>
<dbReference type="SMART" id="SM00479">
    <property type="entry name" value="EXOIII"/>
    <property type="match status" value="1"/>
</dbReference>
<evidence type="ECO:0000256" key="3">
    <source>
        <dbReference type="ARBA" id="ARBA00022839"/>
    </source>
</evidence>
<proteinExistence type="predicted"/>
<comment type="caution">
    <text evidence="5">The sequence shown here is derived from an EMBL/GenBank/DDBJ whole genome shotgun (WGS) entry which is preliminary data.</text>
</comment>
<keyword evidence="3" id="KW-0269">Exonuclease</keyword>
<evidence type="ECO:0000259" key="4">
    <source>
        <dbReference type="SMART" id="SM00479"/>
    </source>
</evidence>
<dbReference type="EMBL" id="QNRT01000002">
    <property type="protein sequence ID" value="RBP51324.1"/>
    <property type="molecule type" value="Genomic_DNA"/>
</dbReference>
<keyword evidence="1" id="KW-0540">Nuclease</keyword>
<gene>
    <name evidence="5" type="ORF">DFR28_102743</name>
</gene>
<dbReference type="Gene3D" id="3.30.420.10">
    <property type="entry name" value="Ribonuclease H-like superfamily/Ribonuclease H"/>
    <property type="match status" value="1"/>
</dbReference>
<dbReference type="GO" id="GO:0008408">
    <property type="term" value="F:3'-5' exonuclease activity"/>
    <property type="evidence" value="ECO:0007669"/>
    <property type="project" value="TreeGrafter"/>
</dbReference>
<keyword evidence="6" id="KW-1185">Reference proteome</keyword>
<dbReference type="AlphaFoldDB" id="A0A395JP24"/>
<name>A0A395JP24_9GAMM</name>
<dbReference type="GO" id="GO:0005829">
    <property type="term" value="C:cytosol"/>
    <property type="evidence" value="ECO:0007669"/>
    <property type="project" value="TreeGrafter"/>
</dbReference>
<dbReference type="GO" id="GO:0003676">
    <property type="term" value="F:nucleic acid binding"/>
    <property type="evidence" value="ECO:0007669"/>
    <property type="project" value="InterPro"/>
</dbReference>
<dbReference type="RefSeq" id="WP_113954099.1">
    <property type="nucleotide sequence ID" value="NZ_QNRT01000002.1"/>
</dbReference>
<dbReference type="Pfam" id="PF00929">
    <property type="entry name" value="RNase_T"/>
    <property type="match status" value="1"/>
</dbReference>
<dbReference type="OrthoDB" id="5497329at2"/>
<evidence type="ECO:0000256" key="1">
    <source>
        <dbReference type="ARBA" id="ARBA00022722"/>
    </source>
</evidence>
<dbReference type="GO" id="GO:0006259">
    <property type="term" value="P:DNA metabolic process"/>
    <property type="evidence" value="ECO:0007669"/>
    <property type="project" value="UniProtKB-ARBA"/>
</dbReference>
<protein>
    <submittedName>
        <fullName evidence="5">DNA polymerase-3 subunit epsilon</fullName>
    </submittedName>
</protein>
<accession>A0A395JP24</accession>
<dbReference type="CDD" id="cd06127">
    <property type="entry name" value="DEDDh"/>
    <property type="match status" value="1"/>
</dbReference>
<dbReference type="SUPFAM" id="SSF53098">
    <property type="entry name" value="Ribonuclease H-like"/>
    <property type="match status" value="1"/>
</dbReference>
<dbReference type="InterPro" id="IPR036397">
    <property type="entry name" value="RNaseH_sf"/>
</dbReference>
<feature type="domain" description="Exonuclease" evidence="4">
    <location>
        <begin position="45"/>
        <end position="220"/>
    </location>
</feature>